<proteinExistence type="predicted"/>
<protein>
    <submittedName>
        <fullName evidence="6">Dynein heavy chain 1, axonemal-like</fullName>
    </submittedName>
</protein>
<dbReference type="Gene3D" id="3.40.50.300">
    <property type="entry name" value="P-loop containing nucleotide triphosphate hydrolases"/>
    <property type="match status" value="2"/>
</dbReference>
<evidence type="ECO:0000256" key="1">
    <source>
        <dbReference type="SAM" id="Coils"/>
    </source>
</evidence>
<feature type="domain" description="Dynein heavy chain linker" evidence="3">
    <location>
        <begin position="884"/>
        <end position="1285"/>
    </location>
</feature>
<keyword evidence="1" id="KW-0175">Coiled coil</keyword>
<accession>A0ABM1E1X5</accession>
<sequence>MAYAQFNDSATPGKKDKTYPEISQRGFYSEYILTDANQSLPTTEFLRGPSVEQETSWQVHTTRHTPNIGSFTVPAHLQTELKKHEYGPTTQRKIKSHFPSESSKPKVQLPYVTQPGKCPRKVEIERRKRDYARQDIKKLLLSHNIKTEQLIPTQVEQFANNLDVNKASFPVFLSLEIFDDTAEGKHDWCDVGVLSYETEKKLFVVQKTKPREQVINKAATKCLVPRIRLMFAAEDPSVFAQRVAHAVKARQETEALLRYNLYIDCMPTDRALKLNEEITHSIVCRATGVLQLSKDTSLEPCIESLKQEINLDHQRAMNEISFDHTVRSMPKLFPFVTLPRKTKPAAPQTGCVETSASCAEIKCKKQNFIVKSLLLSAEVIEALGKVRAECNKVRAMSLLHSQLSKTMRLEEFEQAQSTQTLQVSMFLRDQWVTTLKHAVTNSLQEAGKGWYNLQETNWEVYLMSKICKFMVMVKFCMQDTLRYLVQDSLHGLVQQVLETCSPIWDCQKGMQWSGSVINSPYRAKRNPLFLIDLILDQTGVHYSTNPSSFETALISLFNKTIALTQQVPQLDVFVMSGLFWNGTPLLESVGQREAEVERLRASIHDAMQRACIPMVAYAEQYSKHLELMNLDVNQYIQLYDSQPHTAADVKKDVDMHLAEKEVLENTIPGYSVIGPFWVNCETLKQQLIKKRKLLANALLDLMAKKLHSMADDICDEFKKISRRLYDKPTSVEDLSEIRDWMITVPELLKELQEKIDHTVADYEVLDEFCYSLNNEDFDAKWAAVAWPYKISQQMELVVMQHEEDEERFRKVQQQDQTNFNDRLDTLQMVVAGLSGFTDMSKAHEVANEVRRIQKQLKECQELAAMYNTRERLFNAPVTNYDKLARLNKEFEPYRNLWMSVSDWLRWNDSWMMDPLTSIDAEIMEKQVNDCFKIMHKSAKIFQEVPAVLQVAAQTKQAIELFKPYIPLIQGLRNPGMRMRHWEQLSEALGFKILPKPTLTFSKCLEMGLQTHTAVIAKVGEVAGKEYSIEQALDKMEAEWEPIEFEVSAYKETGTYILHSSEESSQLLDDHIVMTQSMSFSPYKKPFEERIIVWEEKLRKTQDVTDEWLACQRSWLYLEPIFSSDDINRQLPVESKRYQTMERMWRKVMKMARDNSQVITLCPNDYLLDSLRESNKLLDQVQKGLSEYLETKRTAFPRFYFLSDDELLEILSQTKDPKAVQPHLRKCFENIAKLRFEDDLRISVMYSGEGEEVPFSESLYPTGNVEDWLLEVERVMKESLRSILERSLNVYAEASSTHPLPSPPPSLSFRFHSYSNLHFLRVASSLRLLDVAATAAAAAVRPSVLRQLDDLRELVRGDLSRLERMILSALIVIEVHARDVLARMLTEHVNSINDFEWISQLRYYWTSDNLYARAVNSEFLYGYEYLGNTGRLVITPLTDRCYLTLTGALHLMFGGAPAGPAGTGKTETTKDLAKAIAIQCVVFNCSDQLDFMAMGKFLKGLARVSIRLYAILCISDFRALFRPVAMMVPDYALIAEISLFSFGFSDAKALAKKITSTFKLSSEQLSSQDHYDFGMRAVKTVISAAGNLKRENPQMDEELIVLRAIRDVNVPKFLQDDLKLFNGIVSDLFPKIKEEDIDYGDLMSSIRSSCVELGLKDVDGFVTKCIQLYETTVVRHGLMLVGPTGSGKTRVSGM</sequence>
<feature type="region of interest" description="Disordered" evidence="2">
    <location>
        <begin position="88"/>
        <end position="112"/>
    </location>
</feature>
<dbReference type="InterPro" id="IPR035699">
    <property type="entry name" value="AAA_6"/>
</dbReference>
<feature type="domain" description="Dynein heavy chain hydrolytic ATP-binding dynein motor region" evidence="4">
    <location>
        <begin position="1420"/>
        <end position="1502"/>
    </location>
</feature>
<evidence type="ECO:0000313" key="6">
    <source>
        <dbReference type="RefSeq" id="XP_014666196.1"/>
    </source>
</evidence>
<feature type="domain" description="Dynein heavy chain hydrolytic ATP-binding dynein motor region" evidence="4">
    <location>
        <begin position="1516"/>
        <end position="1688"/>
    </location>
</feature>
<dbReference type="Gene3D" id="1.20.58.1120">
    <property type="match status" value="1"/>
</dbReference>
<dbReference type="PANTHER" id="PTHR22878:SF73">
    <property type="entry name" value="DYNEIN AXONEMAL HEAVY CHAIN 1"/>
    <property type="match status" value="1"/>
</dbReference>
<dbReference type="GeneID" id="106808130"/>
<evidence type="ECO:0000259" key="3">
    <source>
        <dbReference type="Pfam" id="PF08393"/>
    </source>
</evidence>
<dbReference type="Gene3D" id="1.10.287.2620">
    <property type="match status" value="1"/>
</dbReference>
<dbReference type="Gene3D" id="1.20.140.100">
    <property type="entry name" value="Dynein heavy chain, N-terminal domain 2"/>
    <property type="match status" value="1"/>
</dbReference>
<dbReference type="Gene3D" id="1.10.8.710">
    <property type="match status" value="1"/>
</dbReference>
<dbReference type="InterPro" id="IPR027417">
    <property type="entry name" value="P-loop_NTPase"/>
</dbReference>
<dbReference type="InterPro" id="IPR042222">
    <property type="entry name" value="Dynein_2_N"/>
</dbReference>
<dbReference type="InterPro" id="IPR043157">
    <property type="entry name" value="Dynein_AAA1S"/>
</dbReference>
<dbReference type="InterPro" id="IPR042228">
    <property type="entry name" value="Dynein_linker_3"/>
</dbReference>
<reference evidence="6" key="1">
    <citation type="submission" date="2025-08" db="UniProtKB">
        <authorList>
            <consortium name="RefSeq"/>
        </authorList>
    </citation>
    <scope>IDENTIFICATION</scope>
</reference>
<gene>
    <name evidence="6" type="primary">LOC106808130</name>
</gene>
<evidence type="ECO:0000256" key="2">
    <source>
        <dbReference type="SAM" id="MobiDB-lite"/>
    </source>
</evidence>
<dbReference type="Pfam" id="PF08393">
    <property type="entry name" value="DHC_N2"/>
    <property type="match status" value="1"/>
</dbReference>
<evidence type="ECO:0000313" key="5">
    <source>
        <dbReference type="Proteomes" id="UP000695022"/>
    </source>
</evidence>
<dbReference type="SUPFAM" id="SSF52540">
    <property type="entry name" value="P-loop containing nucleoside triphosphate hydrolases"/>
    <property type="match status" value="2"/>
</dbReference>
<dbReference type="InterPro" id="IPR013602">
    <property type="entry name" value="Dynein_heavy_linker"/>
</dbReference>
<dbReference type="Pfam" id="PF12774">
    <property type="entry name" value="AAA_6"/>
    <property type="match status" value="2"/>
</dbReference>
<dbReference type="InterPro" id="IPR026983">
    <property type="entry name" value="DHC"/>
</dbReference>
<keyword evidence="5" id="KW-1185">Reference proteome</keyword>
<feature type="coiled-coil region" evidence="1">
    <location>
        <begin position="842"/>
        <end position="869"/>
    </location>
</feature>
<organism evidence="5 6">
    <name type="scientific">Priapulus caudatus</name>
    <name type="common">Priapulid worm</name>
    <dbReference type="NCBI Taxonomy" id="37621"/>
    <lineage>
        <taxon>Eukaryota</taxon>
        <taxon>Metazoa</taxon>
        <taxon>Ecdysozoa</taxon>
        <taxon>Scalidophora</taxon>
        <taxon>Priapulida</taxon>
        <taxon>Priapulimorpha</taxon>
        <taxon>Priapulimorphida</taxon>
        <taxon>Priapulidae</taxon>
        <taxon>Priapulus</taxon>
    </lineage>
</organism>
<dbReference type="PANTHER" id="PTHR22878">
    <property type="entry name" value="DYNEIN HEAVY CHAIN 6, AXONEMAL-LIKE-RELATED"/>
    <property type="match status" value="1"/>
</dbReference>
<name>A0ABM1E1X5_PRICU</name>
<dbReference type="Proteomes" id="UP000695022">
    <property type="component" value="Unplaced"/>
</dbReference>
<dbReference type="Gene3D" id="3.20.180.20">
    <property type="entry name" value="Dynein heavy chain, N-terminal domain 2"/>
    <property type="match status" value="1"/>
</dbReference>
<evidence type="ECO:0000259" key="4">
    <source>
        <dbReference type="Pfam" id="PF12774"/>
    </source>
</evidence>
<dbReference type="RefSeq" id="XP_014666196.1">
    <property type="nucleotide sequence ID" value="XM_014810710.1"/>
</dbReference>